<dbReference type="InterPro" id="IPR003018">
    <property type="entry name" value="GAF"/>
</dbReference>
<dbReference type="SUPFAM" id="SSF81606">
    <property type="entry name" value="PP2C-like"/>
    <property type="match status" value="1"/>
</dbReference>
<dbReference type="Pfam" id="PF01590">
    <property type="entry name" value="GAF"/>
    <property type="match status" value="1"/>
</dbReference>
<reference evidence="5 6" key="1">
    <citation type="submission" date="2021-05" db="EMBL/GenBank/DDBJ databases">
        <title>A Polyphasic approach of four new species of the genus Ohtaekwangia: Ohtaekwangia histidinii sp. nov., Ohtaekwangia cretensis sp. nov., Ohtaekwangia indiensis sp. nov., Ohtaekwangia reichenbachii sp. nov. from diverse environment.</title>
        <authorList>
            <person name="Octaviana S."/>
        </authorList>
    </citation>
    <scope>NUCLEOTIDE SEQUENCE [LARGE SCALE GENOMIC DNA]</scope>
    <source>
        <strain evidence="5 6">PWU37</strain>
    </source>
</reference>
<feature type="transmembrane region" description="Helical" evidence="2">
    <location>
        <begin position="147"/>
        <end position="167"/>
    </location>
</feature>
<dbReference type="Gene3D" id="3.60.40.10">
    <property type="entry name" value="PPM-type phosphatase domain"/>
    <property type="match status" value="1"/>
</dbReference>
<dbReference type="Proteomes" id="UP001319180">
    <property type="component" value="Unassembled WGS sequence"/>
</dbReference>
<dbReference type="SUPFAM" id="SSF55781">
    <property type="entry name" value="GAF domain-like"/>
    <property type="match status" value="1"/>
</dbReference>
<feature type="transmembrane region" description="Helical" evidence="2">
    <location>
        <begin position="41"/>
        <end position="61"/>
    </location>
</feature>
<keyword evidence="2" id="KW-1133">Transmembrane helix</keyword>
<dbReference type="Pfam" id="PF07228">
    <property type="entry name" value="SpoIIE"/>
    <property type="match status" value="1"/>
</dbReference>
<feature type="transmembrane region" description="Helical" evidence="2">
    <location>
        <begin position="73"/>
        <end position="95"/>
    </location>
</feature>
<dbReference type="PANTHER" id="PTHR43156">
    <property type="entry name" value="STAGE II SPORULATION PROTEIN E-RELATED"/>
    <property type="match status" value="1"/>
</dbReference>
<dbReference type="InterPro" id="IPR036457">
    <property type="entry name" value="PPM-type-like_dom_sf"/>
</dbReference>
<evidence type="ECO:0000256" key="1">
    <source>
        <dbReference type="ARBA" id="ARBA00022801"/>
    </source>
</evidence>
<dbReference type="InterPro" id="IPR029016">
    <property type="entry name" value="GAF-like_dom_sf"/>
</dbReference>
<keyword evidence="1" id="KW-0378">Hydrolase</keyword>
<feature type="transmembrane region" description="Helical" evidence="2">
    <location>
        <begin position="173"/>
        <end position="194"/>
    </location>
</feature>
<dbReference type="InterPro" id="IPR001932">
    <property type="entry name" value="PPM-type_phosphatase-like_dom"/>
</dbReference>
<dbReference type="SMART" id="SM00331">
    <property type="entry name" value="PP2C_SIG"/>
    <property type="match status" value="1"/>
</dbReference>
<organism evidence="5 6">
    <name type="scientific">Dawidia soli</name>
    <dbReference type="NCBI Taxonomy" id="2782352"/>
    <lineage>
        <taxon>Bacteria</taxon>
        <taxon>Pseudomonadati</taxon>
        <taxon>Bacteroidota</taxon>
        <taxon>Cytophagia</taxon>
        <taxon>Cytophagales</taxon>
        <taxon>Chryseotaleaceae</taxon>
        <taxon>Dawidia</taxon>
    </lineage>
</organism>
<dbReference type="EMBL" id="JAHESC010000016">
    <property type="protein sequence ID" value="MBT1687455.1"/>
    <property type="molecule type" value="Genomic_DNA"/>
</dbReference>
<proteinExistence type="predicted"/>
<evidence type="ECO:0000259" key="3">
    <source>
        <dbReference type="SMART" id="SM00065"/>
    </source>
</evidence>
<dbReference type="Gene3D" id="3.30.450.40">
    <property type="match status" value="1"/>
</dbReference>
<comment type="caution">
    <text evidence="5">The sequence shown here is derived from an EMBL/GenBank/DDBJ whole genome shotgun (WGS) entry which is preliminary data.</text>
</comment>
<protein>
    <submittedName>
        <fullName evidence="5">SpoIIE family protein phosphatase</fullName>
    </submittedName>
</protein>
<evidence type="ECO:0000313" key="6">
    <source>
        <dbReference type="Proteomes" id="UP001319180"/>
    </source>
</evidence>
<dbReference type="InterPro" id="IPR052016">
    <property type="entry name" value="Bact_Sigma-Reg"/>
</dbReference>
<keyword evidence="6" id="KW-1185">Reference proteome</keyword>
<sequence>MMRTKAITRLLFLVGVITWLALVFAEISIVFSISSNLKQELPTWLPGILLNLYILSVFYYFKLRIERDEVLNFVDLLWRVFATGLVSTVISLSLRLLEVLMGSTRLPKNLVFNDFIYLINLGLMIGFLLMAFTVWKRLILYQKSKWLLRLWTFFEVGLLLSLLYNSFNIPVVEWLYGTMFGIFVLTGLVLSGNMKWVAYLNFRQKWTSLLLLLLTIFYLLYLIYTNRTLVAMLSQAMPSMSVLTDYQEHIFILSVIVFVTVYSIFSFLVILFNLPTTSVFEQKLEEVVNFQRISQSIQTEQSEDSVYNILLETSVSTVFADAAWLEVNLRQQNYRLFTYKITEKEAHDIINHLKTHNIKGILEQSSDKTKNLSRHLSSLKGSRFRSILAFPIYVKGENIGTLALLRELPEGFNKEMTKIVSTFANQAGISIENFRLMEEALQNERYKEELKIAKTVQKSLLPDVLEKDDDFEIAAFSESADEVGGDYYDTLRINDHLVSLIIADVSGKGTTAAFHMSQMKGIFHSLAQEDIEPDEFMARSNQALVYCLERGSFISATYFLINTQTKKIRYARAGHCPVLYYSTSKKSTEYFKDKGVALGMVRNKSYKKFIQANEFSYCPGDIMVLYTDGITEAKDGKNEEFGYDRLAQVVGEVQDLPVREIQEQLIQRLYEFSGTENINDDYTTMIVKFK</sequence>
<feature type="transmembrane region" description="Helical" evidence="2">
    <location>
        <begin position="115"/>
        <end position="135"/>
    </location>
</feature>
<keyword evidence="2" id="KW-0472">Membrane</keyword>
<evidence type="ECO:0000259" key="4">
    <source>
        <dbReference type="SMART" id="SM00331"/>
    </source>
</evidence>
<dbReference type="AlphaFoldDB" id="A0AAP2GII4"/>
<feature type="domain" description="GAF" evidence="3">
    <location>
        <begin position="289"/>
        <end position="441"/>
    </location>
</feature>
<evidence type="ECO:0000256" key="2">
    <source>
        <dbReference type="SAM" id="Phobius"/>
    </source>
</evidence>
<dbReference type="GO" id="GO:0016791">
    <property type="term" value="F:phosphatase activity"/>
    <property type="evidence" value="ECO:0007669"/>
    <property type="project" value="TreeGrafter"/>
</dbReference>
<dbReference type="SMART" id="SM00065">
    <property type="entry name" value="GAF"/>
    <property type="match status" value="1"/>
</dbReference>
<evidence type="ECO:0000313" key="5">
    <source>
        <dbReference type="EMBL" id="MBT1687455.1"/>
    </source>
</evidence>
<gene>
    <name evidence="5" type="ORF">KK078_12870</name>
</gene>
<dbReference type="PANTHER" id="PTHR43156:SF2">
    <property type="entry name" value="STAGE II SPORULATION PROTEIN E"/>
    <property type="match status" value="1"/>
</dbReference>
<feature type="domain" description="PPM-type phosphatase" evidence="4">
    <location>
        <begin position="468"/>
        <end position="689"/>
    </location>
</feature>
<feature type="transmembrane region" description="Helical" evidence="2">
    <location>
        <begin position="250"/>
        <end position="274"/>
    </location>
</feature>
<feature type="transmembrane region" description="Helical" evidence="2">
    <location>
        <begin position="206"/>
        <end position="224"/>
    </location>
</feature>
<accession>A0AAP2GII4</accession>
<keyword evidence="2" id="KW-0812">Transmembrane</keyword>
<name>A0AAP2GII4_9BACT</name>